<keyword evidence="1" id="KW-0472">Membrane</keyword>
<dbReference type="HOGENOM" id="CLU_041307_1_1_1"/>
<accession>A0A0D2FHV7</accession>
<proteinExistence type="predicted"/>
<name>A0A0D2FHV7_9EURO</name>
<feature type="transmembrane region" description="Helical" evidence="1">
    <location>
        <begin position="371"/>
        <end position="391"/>
    </location>
</feature>
<feature type="transmembrane region" description="Helical" evidence="1">
    <location>
        <begin position="329"/>
        <end position="351"/>
    </location>
</feature>
<dbReference type="AlphaFoldDB" id="A0A0D2FHV7"/>
<gene>
    <name evidence="2" type="ORF">PV04_06861</name>
</gene>
<keyword evidence="3" id="KW-1185">Reference proteome</keyword>
<evidence type="ECO:0000256" key="1">
    <source>
        <dbReference type="SAM" id="Phobius"/>
    </source>
</evidence>
<keyword evidence="1" id="KW-1133">Transmembrane helix</keyword>
<keyword evidence="1" id="KW-0812">Transmembrane</keyword>
<reference evidence="2 3" key="1">
    <citation type="submission" date="2015-01" db="EMBL/GenBank/DDBJ databases">
        <title>The Genome Sequence of Capronia semiimmersa CBS27337.</title>
        <authorList>
            <consortium name="The Broad Institute Genomics Platform"/>
            <person name="Cuomo C."/>
            <person name="de Hoog S."/>
            <person name="Gorbushina A."/>
            <person name="Stielow B."/>
            <person name="Teixiera M."/>
            <person name="Abouelleil A."/>
            <person name="Chapman S.B."/>
            <person name="Priest M."/>
            <person name="Young S.K."/>
            <person name="Wortman J."/>
            <person name="Nusbaum C."/>
            <person name="Birren B."/>
        </authorList>
    </citation>
    <scope>NUCLEOTIDE SEQUENCE [LARGE SCALE GENOMIC DNA]</scope>
    <source>
        <strain evidence="2 3">CBS 27337</strain>
    </source>
</reference>
<evidence type="ECO:0000313" key="2">
    <source>
        <dbReference type="EMBL" id="KIW67623.1"/>
    </source>
</evidence>
<dbReference type="STRING" id="5601.A0A0D2FHV7"/>
<sequence>MASFTVVRQAKGNGEYEQISAQAEEYLRNPPQQGVHVVFAEWNMFDRHSSLRDLLCSNWAYPPMLWTETCRKANGYAGSARHLQDDNKTVVDSSWFQFLIKQMGGGVNASQNKDGYQWYEMGFHIYVRHGGVAVAFCFETPSIFQNNLRQALSATVRTKLLTDPMAALQCLIIGEVVKLYDVSIWTLRNQIRDIEKRRSGPEHVALAVDFAQLHDLARHIIHACEIVAVAVDTVTTLTANHRMSVCGCPDATPTQVKPNCPHNEMVFWLGLLQNLGRRAQSLKERLSNEINLGYNVVVQRDTRETVEISKLTAVTTSAARRDSASMKTISVVTLAFLPATFVCTIFSMSFFTLNVNEETGQKHWLISDRFWIYWVITVPLTILTLVCWSYGQRKEKKSSSSGETSWKYLGP</sequence>
<organism evidence="2 3">
    <name type="scientific">Phialophora macrospora</name>
    <dbReference type="NCBI Taxonomy" id="1851006"/>
    <lineage>
        <taxon>Eukaryota</taxon>
        <taxon>Fungi</taxon>
        <taxon>Dikarya</taxon>
        <taxon>Ascomycota</taxon>
        <taxon>Pezizomycotina</taxon>
        <taxon>Eurotiomycetes</taxon>
        <taxon>Chaetothyriomycetidae</taxon>
        <taxon>Chaetothyriales</taxon>
        <taxon>Herpotrichiellaceae</taxon>
        <taxon>Phialophora</taxon>
    </lineage>
</organism>
<protein>
    <submittedName>
        <fullName evidence="2">Uncharacterized protein</fullName>
    </submittedName>
</protein>
<evidence type="ECO:0000313" key="3">
    <source>
        <dbReference type="Proteomes" id="UP000054266"/>
    </source>
</evidence>
<dbReference type="EMBL" id="KN846959">
    <property type="protein sequence ID" value="KIW67623.1"/>
    <property type="molecule type" value="Genomic_DNA"/>
</dbReference>
<dbReference type="Gene3D" id="1.20.58.340">
    <property type="entry name" value="Magnesium transport protein CorA, transmembrane region"/>
    <property type="match status" value="1"/>
</dbReference>
<dbReference type="Proteomes" id="UP000054266">
    <property type="component" value="Unassembled WGS sequence"/>
</dbReference>